<evidence type="ECO:0000256" key="1">
    <source>
        <dbReference type="SAM" id="Phobius"/>
    </source>
</evidence>
<reference evidence="2" key="1">
    <citation type="submission" date="2021-01" db="EMBL/GenBank/DDBJ databases">
        <title>Whole genome shotgun sequence of Cellulomonas chitinilytica NBRC 110799.</title>
        <authorList>
            <person name="Komaki H."/>
            <person name="Tamura T."/>
        </authorList>
    </citation>
    <scope>NUCLEOTIDE SEQUENCE</scope>
    <source>
        <strain evidence="2">NBRC 110799</strain>
    </source>
</reference>
<sequence length="101" mass="10396">MMRGRDDDTTLVARIETNIPRRIPDIDSRISRCVMAGVVAGVAAGVAAAGLAAAAGVDPVAASGASGALVVWLMSAVVLALVLVRTVGRTRRRRQVVRCGS</sequence>
<proteinExistence type="predicted"/>
<keyword evidence="1" id="KW-0812">Transmembrane</keyword>
<comment type="caution">
    <text evidence="2">The sequence shown here is derived from an EMBL/GenBank/DDBJ whole genome shotgun (WGS) entry which is preliminary data.</text>
</comment>
<protein>
    <submittedName>
        <fullName evidence="2">Uncharacterized protein</fullName>
    </submittedName>
</protein>
<dbReference type="AlphaFoldDB" id="A0A919P7J0"/>
<gene>
    <name evidence="2" type="ORF">Cch01nite_44390</name>
</gene>
<feature type="transmembrane region" description="Helical" evidence="1">
    <location>
        <begin position="30"/>
        <end position="54"/>
    </location>
</feature>
<evidence type="ECO:0000313" key="2">
    <source>
        <dbReference type="EMBL" id="GIG23715.1"/>
    </source>
</evidence>
<evidence type="ECO:0000313" key="3">
    <source>
        <dbReference type="Proteomes" id="UP000632740"/>
    </source>
</evidence>
<keyword evidence="1" id="KW-0472">Membrane</keyword>
<keyword evidence="1" id="KW-1133">Transmembrane helix</keyword>
<feature type="transmembrane region" description="Helical" evidence="1">
    <location>
        <begin position="60"/>
        <end position="84"/>
    </location>
</feature>
<name>A0A919P7J0_9CELL</name>
<dbReference type="Proteomes" id="UP000632740">
    <property type="component" value="Unassembled WGS sequence"/>
</dbReference>
<dbReference type="EMBL" id="BONK01000023">
    <property type="protein sequence ID" value="GIG23715.1"/>
    <property type="molecule type" value="Genomic_DNA"/>
</dbReference>
<accession>A0A919P7J0</accession>
<organism evidence="2 3">
    <name type="scientific">Cellulomonas chitinilytica</name>
    <dbReference type="NCBI Taxonomy" id="398759"/>
    <lineage>
        <taxon>Bacteria</taxon>
        <taxon>Bacillati</taxon>
        <taxon>Actinomycetota</taxon>
        <taxon>Actinomycetes</taxon>
        <taxon>Micrococcales</taxon>
        <taxon>Cellulomonadaceae</taxon>
        <taxon>Cellulomonas</taxon>
    </lineage>
</organism>
<keyword evidence="3" id="KW-1185">Reference proteome</keyword>